<dbReference type="Gene3D" id="3.90.120.10">
    <property type="entry name" value="DNA Methylase, subunit A, domain 2"/>
    <property type="match status" value="1"/>
</dbReference>
<dbReference type="InterPro" id="IPR001525">
    <property type="entry name" value="C5_MeTfrase"/>
</dbReference>
<dbReference type="EMBL" id="JAKJHZ010000003">
    <property type="protein sequence ID" value="MCF6376415.1"/>
    <property type="molecule type" value="Genomic_DNA"/>
</dbReference>
<evidence type="ECO:0000256" key="6">
    <source>
        <dbReference type="RuleBase" id="RU000416"/>
    </source>
</evidence>
<accession>A0ABS9H892</accession>
<gene>
    <name evidence="8" type="primary">dcm</name>
    <name evidence="8" type="ORF">L2K70_02245</name>
</gene>
<comment type="caution">
    <text evidence="8">The sequence shown here is derived from an EMBL/GenBank/DDBJ whole genome shotgun (WGS) entry which is preliminary data.</text>
</comment>
<sequence>MSSTPSFTFSDLFAGIGGFHAALHAAGGQWAFASEIDPDAAAVYDHNWLRPLREAGAPLPPGVKSFGVSGDIVALTDPEVRVPHADVLAAGFPCQPFSKSGFQRGMDETRGTLFWNIAKILEDPERRPSVVMLENVRNLAGPRHRDTTFKTIVRTLRELGYRTASEPAVFSPHLLPRHLGGRPQVRERVFILAHYVGVETSQDPANFDDPIVSPRSLDLEWRKDQWDLQRDLPLQPDSEVDERYWLDSAEVKMIDTWDRLLTAVAERLGPDERLPGFPIWADEWRTLEAATDLIDIAAAKGAPFPAWKTNFLLKNAEFYDRHRDVLDTFRMQLDAFPPSRRKFEWQAGPHRPLAETIMHFRPSGIRAKRPDYVPALVAITQTSIMGNRRRLTPRETARLQGLPDSFEFARKVPGVENPVAQRDAASYKQMGNGVNVGAAFYVFRKYVLAHRDELPSMLVRAVELAGESPDSRFERVGNALQDVSELESDRTAVDGFVPARDKLEAVNRLTALVGGQPEDLGPGSTERKRVLVNCAKYLGHGDSVLCLSKPRLAEHLVTSNGHLWEAEHSSTGATVTLSGLNQLLRVMEEAVGRQSAKTTRRTPVEEAEVIRDVVVAHTPHHVRGREAVTEMREAESADWAKSEWPGFYFEFCTLGPLMARLGGSAAPTNNPRVVLDLSADHVWDLKVHNPDVRMTILNDKAATDWVLRRHGGVGLIVLAAAMEFDEEFGEWLKAERLRYGKVPGARKKPAAFNRRLKSEAIVSGLRVLYFDRDGWQSALKGGVIRVWSQPPQPGGQPRGDKYQIDLERAGEWIVASHDW</sequence>
<dbReference type="SUPFAM" id="SSF53335">
    <property type="entry name" value="S-adenosyl-L-methionine-dependent methyltransferases"/>
    <property type="match status" value="1"/>
</dbReference>
<dbReference type="InterPro" id="IPR018117">
    <property type="entry name" value="C5_DNA_meth_AS"/>
</dbReference>
<evidence type="ECO:0000256" key="7">
    <source>
        <dbReference type="RuleBase" id="RU000417"/>
    </source>
</evidence>
<dbReference type="PROSITE" id="PS51679">
    <property type="entry name" value="SAM_MT_C5"/>
    <property type="match status" value="1"/>
</dbReference>
<keyword evidence="3 5" id="KW-0949">S-adenosyl-L-methionine</keyword>
<evidence type="ECO:0000313" key="9">
    <source>
        <dbReference type="Proteomes" id="UP001201161"/>
    </source>
</evidence>
<comment type="catalytic activity">
    <reaction evidence="7">
        <text>a 2'-deoxycytidine in DNA + S-adenosyl-L-methionine = a 5-methyl-2'-deoxycytidine in DNA + S-adenosyl-L-homocysteine + H(+)</text>
        <dbReference type="Rhea" id="RHEA:13681"/>
        <dbReference type="Rhea" id="RHEA-COMP:11369"/>
        <dbReference type="Rhea" id="RHEA-COMP:11370"/>
        <dbReference type="ChEBI" id="CHEBI:15378"/>
        <dbReference type="ChEBI" id="CHEBI:57856"/>
        <dbReference type="ChEBI" id="CHEBI:59789"/>
        <dbReference type="ChEBI" id="CHEBI:85452"/>
        <dbReference type="ChEBI" id="CHEBI:85454"/>
        <dbReference type="EC" id="2.1.1.37"/>
    </reaction>
</comment>
<keyword evidence="2 5" id="KW-0808">Transferase</keyword>
<evidence type="ECO:0000313" key="8">
    <source>
        <dbReference type="EMBL" id="MCF6376415.1"/>
    </source>
</evidence>
<evidence type="ECO:0000256" key="1">
    <source>
        <dbReference type="ARBA" id="ARBA00022603"/>
    </source>
</evidence>
<dbReference type="RefSeq" id="WP_236398372.1">
    <property type="nucleotide sequence ID" value="NZ_JAKJHZ010000003.1"/>
</dbReference>
<proteinExistence type="inferred from homology"/>
<dbReference type="InterPro" id="IPR029063">
    <property type="entry name" value="SAM-dependent_MTases_sf"/>
</dbReference>
<dbReference type="PRINTS" id="PR00105">
    <property type="entry name" value="C5METTRFRASE"/>
</dbReference>
<evidence type="ECO:0000256" key="3">
    <source>
        <dbReference type="ARBA" id="ARBA00022691"/>
    </source>
</evidence>
<evidence type="ECO:0000256" key="2">
    <source>
        <dbReference type="ARBA" id="ARBA00022679"/>
    </source>
</evidence>
<name>A0ABS9H892_9ACTN</name>
<dbReference type="PROSITE" id="PS00094">
    <property type="entry name" value="C5_MTASE_1"/>
    <property type="match status" value="1"/>
</dbReference>
<keyword evidence="4" id="KW-0680">Restriction system</keyword>
<dbReference type="Gene3D" id="3.40.50.150">
    <property type="entry name" value="Vaccinia Virus protein VP39"/>
    <property type="match status" value="1"/>
</dbReference>
<keyword evidence="1 5" id="KW-0489">Methyltransferase</keyword>
<keyword evidence="9" id="KW-1185">Reference proteome</keyword>
<comment type="similarity">
    <text evidence="5 6">Belongs to the class I-like SAM-binding methyltransferase superfamily. C5-methyltransferase family.</text>
</comment>
<dbReference type="NCBIfam" id="TIGR00675">
    <property type="entry name" value="dcm"/>
    <property type="match status" value="1"/>
</dbReference>
<reference evidence="8 9" key="1">
    <citation type="submission" date="2022-01" db="EMBL/GenBank/DDBJ databases">
        <title>Nocardioides sp. nov., an actinomycete isolated from mining soil.</title>
        <authorList>
            <person name="Liu L."/>
        </authorList>
    </citation>
    <scope>NUCLEOTIDE SEQUENCE [LARGE SCALE GENOMIC DNA]</scope>
    <source>
        <strain evidence="8 9">KLBMP 9356</strain>
    </source>
</reference>
<dbReference type="GO" id="GO:0032259">
    <property type="term" value="P:methylation"/>
    <property type="evidence" value="ECO:0007669"/>
    <property type="project" value="UniProtKB-KW"/>
</dbReference>
<evidence type="ECO:0000256" key="5">
    <source>
        <dbReference type="PROSITE-ProRule" id="PRU01016"/>
    </source>
</evidence>
<dbReference type="Proteomes" id="UP001201161">
    <property type="component" value="Unassembled WGS sequence"/>
</dbReference>
<protein>
    <recommendedName>
        <fullName evidence="7">Cytosine-specific methyltransferase</fullName>
        <ecNumber evidence="7">2.1.1.37</ecNumber>
    </recommendedName>
</protein>
<dbReference type="EC" id="2.1.1.37" evidence="7"/>
<dbReference type="PANTHER" id="PTHR46098:SF1">
    <property type="entry name" value="TRNA (CYTOSINE(38)-C(5))-METHYLTRANSFERASE"/>
    <property type="match status" value="1"/>
</dbReference>
<dbReference type="Pfam" id="PF00145">
    <property type="entry name" value="DNA_methylase"/>
    <property type="match status" value="1"/>
</dbReference>
<organism evidence="8 9">
    <name type="scientific">Nocardioides potassii</name>
    <dbReference type="NCBI Taxonomy" id="2911371"/>
    <lineage>
        <taxon>Bacteria</taxon>
        <taxon>Bacillati</taxon>
        <taxon>Actinomycetota</taxon>
        <taxon>Actinomycetes</taxon>
        <taxon>Propionibacteriales</taxon>
        <taxon>Nocardioidaceae</taxon>
        <taxon>Nocardioides</taxon>
    </lineage>
</organism>
<dbReference type="GO" id="GO:0003886">
    <property type="term" value="F:DNA (cytosine-5-)-methyltransferase activity"/>
    <property type="evidence" value="ECO:0007669"/>
    <property type="project" value="UniProtKB-EC"/>
</dbReference>
<evidence type="ECO:0000256" key="4">
    <source>
        <dbReference type="ARBA" id="ARBA00022747"/>
    </source>
</evidence>
<dbReference type="PANTHER" id="PTHR46098">
    <property type="entry name" value="TRNA (CYTOSINE(38)-C(5))-METHYLTRANSFERASE"/>
    <property type="match status" value="1"/>
</dbReference>
<dbReference type="InterPro" id="IPR050750">
    <property type="entry name" value="C5-MTase"/>
</dbReference>
<feature type="active site" evidence="5">
    <location>
        <position position="94"/>
    </location>
</feature>